<feature type="region of interest" description="Disordered" evidence="1">
    <location>
        <begin position="251"/>
        <end position="275"/>
    </location>
</feature>
<dbReference type="EMBL" id="JAFFZS010000032">
    <property type="protein sequence ID" value="MBN0048026.1"/>
    <property type="molecule type" value="Genomic_DNA"/>
</dbReference>
<reference evidence="2 3" key="1">
    <citation type="submission" date="2021-02" db="EMBL/GenBank/DDBJ databases">
        <title>Whole genome sequencing of Streptomyces actuosus VRA1.</title>
        <authorList>
            <person name="Sen G."/>
            <person name="Sen A."/>
        </authorList>
    </citation>
    <scope>NUCLEOTIDE SEQUENCE [LARGE SCALE GENOMIC DNA]</scope>
    <source>
        <strain evidence="2 3">VRA1</strain>
    </source>
</reference>
<gene>
    <name evidence="2" type="ORF">JS756_28730</name>
</gene>
<evidence type="ECO:0000256" key="1">
    <source>
        <dbReference type="SAM" id="MobiDB-lite"/>
    </source>
</evidence>
<comment type="caution">
    <text evidence="2">The sequence shown here is derived from an EMBL/GenBank/DDBJ whole genome shotgun (WGS) entry which is preliminary data.</text>
</comment>
<feature type="compositionally biased region" description="Low complexity" evidence="1">
    <location>
        <begin position="167"/>
        <end position="176"/>
    </location>
</feature>
<evidence type="ECO:0000313" key="2">
    <source>
        <dbReference type="EMBL" id="MBN0048026.1"/>
    </source>
</evidence>
<name>A0ABS2VXZ9_STRAS</name>
<accession>A0ABS2VXZ9</accession>
<sequence>MDLPGRTRIVRVHDHSTDPLPLLRLLAGPLRELTARQWVPLAHVRRGWLGGSHLRITLRPLASNTLLLDDFAALAGRAARSLPATAPDEVAYRARAAELGRWENVPPPHPPLRAQGVVEVDEETGPPPGWTPALVDARDQLSSHLLSPLLHSVGAVPDPPAPGLGTGPADAGDGTGADGTDVLRLVTRVLALLARGHPYGLGVGTLPYRSHAEGVMSAVGGRTDLRAAFRERYARDREFFAAAVAEQPLSAAVPQEPSASAVARDPSAPGSAGAPPGSPVLAHWAAAFARCRGAAEAFTATGLITDETLGALGSATAPTDDRPVPNAFHTAAHHSGITVSEPYWQTAHRLVLNSLYSALTCLGVSPLRRYYLCYGVSEAADELLGETWLERMSGFAERELPERVRTAVEAAARPPVPGP</sequence>
<evidence type="ECO:0008006" key="4">
    <source>
        <dbReference type="Google" id="ProtNLM"/>
    </source>
</evidence>
<feature type="region of interest" description="Disordered" evidence="1">
    <location>
        <begin position="155"/>
        <end position="176"/>
    </location>
</feature>
<proteinExistence type="predicted"/>
<keyword evidence="3" id="KW-1185">Reference proteome</keyword>
<organism evidence="2 3">
    <name type="scientific">Streptomyces actuosus</name>
    <dbReference type="NCBI Taxonomy" id="1885"/>
    <lineage>
        <taxon>Bacteria</taxon>
        <taxon>Bacillati</taxon>
        <taxon>Actinomycetota</taxon>
        <taxon>Actinomycetes</taxon>
        <taxon>Kitasatosporales</taxon>
        <taxon>Streptomycetaceae</taxon>
        <taxon>Streptomyces</taxon>
    </lineage>
</organism>
<dbReference type="RefSeq" id="WP_205386153.1">
    <property type="nucleotide sequence ID" value="NZ_JAFFZS010000032.1"/>
</dbReference>
<protein>
    <recommendedName>
        <fullName evidence="4">Thiopeptide-type bacteriocin biosynthesis domain-containing protein</fullName>
    </recommendedName>
</protein>
<dbReference type="Proteomes" id="UP000788262">
    <property type="component" value="Unassembled WGS sequence"/>
</dbReference>
<feature type="compositionally biased region" description="Low complexity" evidence="1">
    <location>
        <begin position="266"/>
        <end position="275"/>
    </location>
</feature>
<evidence type="ECO:0000313" key="3">
    <source>
        <dbReference type="Proteomes" id="UP000788262"/>
    </source>
</evidence>